<evidence type="ECO:0000256" key="2">
    <source>
        <dbReference type="ARBA" id="ARBA00005948"/>
    </source>
</evidence>
<dbReference type="Proteomes" id="UP000472267">
    <property type="component" value="Chromosome 11"/>
</dbReference>
<dbReference type="InterPro" id="IPR047297">
    <property type="entry name" value="FXYD_motif"/>
</dbReference>
<evidence type="ECO:0000256" key="4">
    <source>
        <dbReference type="ARBA" id="ARBA00022692"/>
    </source>
</evidence>
<evidence type="ECO:0000256" key="3">
    <source>
        <dbReference type="ARBA" id="ARBA00022448"/>
    </source>
</evidence>
<evidence type="ECO:0000313" key="11">
    <source>
        <dbReference type="Proteomes" id="UP000472267"/>
    </source>
</evidence>
<keyword evidence="3 8" id="KW-0813">Transport</keyword>
<feature type="region of interest" description="Disordered" evidence="9">
    <location>
        <begin position="71"/>
        <end position="127"/>
    </location>
</feature>
<dbReference type="PANTHER" id="PTHR14132:SF23">
    <property type="entry name" value="FXYD DOMAIN-CONTAINING ION TRANSPORT REGULATOR"/>
    <property type="match status" value="1"/>
</dbReference>
<evidence type="ECO:0000256" key="7">
    <source>
        <dbReference type="ARBA" id="ARBA00023136"/>
    </source>
</evidence>
<protein>
    <recommendedName>
        <fullName evidence="8">FXYD domain-containing ion transport regulator</fullName>
    </recommendedName>
</protein>
<dbReference type="CDD" id="cd20323">
    <property type="entry name" value="FXYD_FXYD5"/>
    <property type="match status" value="1"/>
</dbReference>
<keyword evidence="6 8" id="KW-0406">Ion transport</keyword>
<evidence type="ECO:0000256" key="8">
    <source>
        <dbReference type="RuleBase" id="RU364131"/>
    </source>
</evidence>
<dbReference type="AlphaFoldDB" id="A0A672H2G0"/>
<accession>A0A672H2G0</accession>
<keyword evidence="4 8" id="KW-0812">Transmembrane</keyword>
<evidence type="ECO:0000256" key="6">
    <source>
        <dbReference type="ARBA" id="ARBA00023065"/>
    </source>
</evidence>
<comment type="similarity">
    <text evidence="2 8">Belongs to the FXYD family.</text>
</comment>
<dbReference type="PANTHER" id="PTHR14132">
    <property type="entry name" value="SODIUM/POTASSIUM-TRANSPORTING ATPASE SUBUNIT GAMMA"/>
    <property type="match status" value="1"/>
</dbReference>
<evidence type="ECO:0000256" key="5">
    <source>
        <dbReference type="ARBA" id="ARBA00022989"/>
    </source>
</evidence>
<dbReference type="Gene3D" id="1.20.5.780">
    <property type="entry name" value="Single helix bin"/>
    <property type="match status" value="1"/>
</dbReference>
<name>A0A672H2G0_SALFA</name>
<dbReference type="Ensembl" id="ENSSFAT00005021249.1">
    <property type="protein sequence ID" value="ENSSFAP00005020444.1"/>
    <property type="gene ID" value="ENSSFAG00005010629.1"/>
</dbReference>
<feature type="transmembrane region" description="Helical" evidence="8">
    <location>
        <begin position="150"/>
        <end position="169"/>
    </location>
</feature>
<reference evidence="10" key="1">
    <citation type="submission" date="2019-06" db="EMBL/GenBank/DDBJ databases">
        <authorList>
            <consortium name="Wellcome Sanger Institute Data Sharing"/>
        </authorList>
    </citation>
    <scope>NUCLEOTIDE SEQUENCE [LARGE SCALE GENOMIC DNA]</scope>
</reference>
<sequence length="195" mass="21684">MMRLRINLWTRRMDTKIHLASLIFYLFIMLKVSRAQTPTVVLQTMPENVVTEETPLTLTGRVTRDANSALQTPALHPTNQHNGSTPQTKTSAGPSQPTKNATQQTSASSPASTVTSSPSGTTVKNGTVQPIAWDPKWDEGFTYDYESLRYVGLVIAAVLFIVGIMVIGCEYFNTFRQGWGCPEHFLIMGWCQPKF</sequence>
<dbReference type="GO" id="GO:0006811">
    <property type="term" value="P:monoatomic ion transport"/>
    <property type="evidence" value="ECO:0007669"/>
    <property type="project" value="UniProtKB-KW"/>
</dbReference>
<dbReference type="GO" id="GO:0043269">
    <property type="term" value="P:regulation of monoatomic ion transport"/>
    <property type="evidence" value="ECO:0007669"/>
    <property type="project" value="InterPro"/>
</dbReference>
<evidence type="ECO:0000313" key="10">
    <source>
        <dbReference type="Ensembl" id="ENSSFAP00005020444.1"/>
    </source>
</evidence>
<feature type="compositionally biased region" description="Low complexity" evidence="9">
    <location>
        <begin position="102"/>
        <end position="123"/>
    </location>
</feature>
<dbReference type="PROSITE" id="PS01310">
    <property type="entry name" value="FXYD"/>
    <property type="match status" value="1"/>
</dbReference>
<reference evidence="10" key="2">
    <citation type="submission" date="2025-08" db="UniProtKB">
        <authorList>
            <consortium name="Ensembl"/>
        </authorList>
    </citation>
    <scope>IDENTIFICATION</scope>
</reference>
<reference evidence="10" key="3">
    <citation type="submission" date="2025-09" db="UniProtKB">
        <authorList>
            <consortium name="Ensembl"/>
        </authorList>
    </citation>
    <scope>IDENTIFICATION</scope>
</reference>
<gene>
    <name evidence="10" type="primary">fxyd5</name>
</gene>
<comment type="subcellular location">
    <subcellularLocation>
        <location evidence="1">Membrane</location>
        <topology evidence="1">Single-pass membrane protein</topology>
    </subcellularLocation>
</comment>
<feature type="compositionally biased region" description="Polar residues" evidence="9">
    <location>
        <begin position="71"/>
        <end position="101"/>
    </location>
</feature>
<dbReference type="InterPro" id="IPR000272">
    <property type="entry name" value="Ion-transport_regulator_FXYD"/>
</dbReference>
<evidence type="ECO:0000256" key="1">
    <source>
        <dbReference type="ARBA" id="ARBA00004167"/>
    </source>
</evidence>
<evidence type="ECO:0000256" key="9">
    <source>
        <dbReference type="SAM" id="MobiDB-lite"/>
    </source>
</evidence>
<keyword evidence="11" id="KW-1185">Reference proteome</keyword>
<dbReference type="GO" id="GO:0017080">
    <property type="term" value="F:sodium channel regulator activity"/>
    <property type="evidence" value="ECO:0007669"/>
    <property type="project" value="TreeGrafter"/>
</dbReference>
<dbReference type="Pfam" id="PF02038">
    <property type="entry name" value="ATP1G1_PLM_MAT8"/>
    <property type="match status" value="1"/>
</dbReference>
<organism evidence="10 11">
    <name type="scientific">Salarias fasciatus</name>
    <name type="common">Jewelled blenny</name>
    <name type="synonym">Blennius fasciatus</name>
    <dbReference type="NCBI Taxonomy" id="181472"/>
    <lineage>
        <taxon>Eukaryota</taxon>
        <taxon>Metazoa</taxon>
        <taxon>Chordata</taxon>
        <taxon>Craniata</taxon>
        <taxon>Vertebrata</taxon>
        <taxon>Euteleostomi</taxon>
        <taxon>Actinopterygii</taxon>
        <taxon>Neopterygii</taxon>
        <taxon>Teleostei</taxon>
        <taxon>Neoteleostei</taxon>
        <taxon>Acanthomorphata</taxon>
        <taxon>Ovalentaria</taxon>
        <taxon>Blenniimorphae</taxon>
        <taxon>Blenniiformes</taxon>
        <taxon>Blennioidei</taxon>
        <taxon>Blenniidae</taxon>
        <taxon>Salariinae</taxon>
        <taxon>Salarias</taxon>
    </lineage>
</organism>
<keyword evidence="7 8" id="KW-0472">Membrane</keyword>
<dbReference type="GO" id="GO:0016020">
    <property type="term" value="C:membrane"/>
    <property type="evidence" value="ECO:0007669"/>
    <property type="project" value="UniProtKB-SubCell"/>
</dbReference>
<dbReference type="InParanoid" id="A0A672H2G0"/>
<keyword evidence="5 8" id="KW-1133">Transmembrane helix</keyword>
<proteinExistence type="inferred from homology"/>